<dbReference type="AlphaFoldDB" id="A0A8X6VQ26"/>
<gene>
    <name evidence="1" type="ORF">TNCV_735811</name>
</gene>
<proteinExistence type="predicted"/>
<dbReference type="Proteomes" id="UP000887159">
    <property type="component" value="Unassembled WGS sequence"/>
</dbReference>
<reference evidence="1" key="1">
    <citation type="submission" date="2020-08" db="EMBL/GenBank/DDBJ databases">
        <title>Multicomponent nature underlies the extraordinary mechanical properties of spider dragline silk.</title>
        <authorList>
            <person name="Kono N."/>
            <person name="Nakamura H."/>
            <person name="Mori M."/>
            <person name="Yoshida Y."/>
            <person name="Ohtoshi R."/>
            <person name="Malay A.D."/>
            <person name="Moran D.A.P."/>
            <person name="Tomita M."/>
            <person name="Numata K."/>
            <person name="Arakawa K."/>
        </authorList>
    </citation>
    <scope>NUCLEOTIDE SEQUENCE</scope>
</reference>
<dbReference type="EMBL" id="BMAU01021339">
    <property type="protein sequence ID" value="GFY16554.1"/>
    <property type="molecule type" value="Genomic_DNA"/>
</dbReference>
<name>A0A8X6VQ26_TRICX</name>
<accession>A0A8X6VQ26</accession>
<organism evidence="1 2">
    <name type="scientific">Trichonephila clavipes</name>
    <name type="common">Golden silk orbweaver</name>
    <name type="synonym">Nephila clavipes</name>
    <dbReference type="NCBI Taxonomy" id="2585209"/>
    <lineage>
        <taxon>Eukaryota</taxon>
        <taxon>Metazoa</taxon>
        <taxon>Ecdysozoa</taxon>
        <taxon>Arthropoda</taxon>
        <taxon>Chelicerata</taxon>
        <taxon>Arachnida</taxon>
        <taxon>Araneae</taxon>
        <taxon>Araneomorphae</taxon>
        <taxon>Entelegynae</taxon>
        <taxon>Araneoidea</taxon>
        <taxon>Nephilidae</taxon>
        <taxon>Trichonephila</taxon>
    </lineage>
</organism>
<protein>
    <submittedName>
        <fullName evidence="1">Uncharacterized protein</fullName>
    </submittedName>
</protein>
<sequence>MATRVKQVFRSSWRQAEWYMSGMMETVLVLLCLGQAEGAIKLFLLSLYHFAVTQSSSSFYNSSSLKNTRVHGLDLDISVDRAGQETTQTKRLVKSKEINISITKLFKIVARNSNHQQ</sequence>
<evidence type="ECO:0000313" key="1">
    <source>
        <dbReference type="EMBL" id="GFY16554.1"/>
    </source>
</evidence>
<comment type="caution">
    <text evidence="1">The sequence shown here is derived from an EMBL/GenBank/DDBJ whole genome shotgun (WGS) entry which is preliminary data.</text>
</comment>
<keyword evidence="2" id="KW-1185">Reference proteome</keyword>
<evidence type="ECO:0000313" key="2">
    <source>
        <dbReference type="Proteomes" id="UP000887159"/>
    </source>
</evidence>